<evidence type="ECO:0000313" key="3">
    <source>
        <dbReference type="Proteomes" id="UP000011680"/>
    </source>
</evidence>
<keyword evidence="1" id="KW-0472">Membrane</keyword>
<dbReference type="Proteomes" id="UP000011680">
    <property type="component" value="Unassembled WGS sequence"/>
</dbReference>
<dbReference type="InterPro" id="IPR036412">
    <property type="entry name" value="HAD-like_sf"/>
</dbReference>
<name>M0NGM1_9EURY</name>
<gene>
    <name evidence="2" type="ORF">C451_03299</name>
</gene>
<protein>
    <submittedName>
        <fullName evidence="2">Transport ATPase 3 (Substrates copper/metal cation)</fullName>
    </submittedName>
</protein>
<sequence length="93" mass="9419">MLAGSDFTATAADALLTSHDLGSFIDCLAIAHGTCQRFVENLALALIVPVAGMVLAIAGDVTPVVASGLLIGGTLLVVINSRRSLAGMPFRAP</sequence>
<dbReference type="EMBL" id="AOMF01000075">
    <property type="protein sequence ID" value="EMA56254.1"/>
    <property type="molecule type" value="Genomic_DNA"/>
</dbReference>
<evidence type="ECO:0000256" key="1">
    <source>
        <dbReference type="SAM" id="Phobius"/>
    </source>
</evidence>
<keyword evidence="1" id="KW-1133">Transmembrane helix</keyword>
<feature type="transmembrane region" description="Helical" evidence="1">
    <location>
        <begin position="64"/>
        <end position="81"/>
    </location>
</feature>
<dbReference type="SUPFAM" id="SSF56784">
    <property type="entry name" value="HAD-like"/>
    <property type="match status" value="1"/>
</dbReference>
<proteinExistence type="predicted"/>
<dbReference type="AlphaFoldDB" id="M0NGM1"/>
<dbReference type="PATRIC" id="fig|1227457.3.peg.584"/>
<feature type="transmembrane region" description="Helical" evidence="1">
    <location>
        <begin position="38"/>
        <end position="58"/>
    </location>
</feature>
<organism evidence="2 3">
    <name type="scientific">Halococcus thailandensis JCM 13552</name>
    <dbReference type="NCBI Taxonomy" id="1227457"/>
    <lineage>
        <taxon>Archaea</taxon>
        <taxon>Methanobacteriati</taxon>
        <taxon>Methanobacteriota</taxon>
        <taxon>Stenosarchaea group</taxon>
        <taxon>Halobacteria</taxon>
        <taxon>Halobacteriales</taxon>
        <taxon>Halococcaceae</taxon>
        <taxon>Halococcus</taxon>
    </lineage>
</organism>
<keyword evidence="3" id="KW-1185">Reference proteome</keyword>
<accession>M0NGM1</accession>
<evidence type="ECO:0000313" key="2">
    <source>
        <dbReference type="EMBL" id="EMA56254.1"/>
    </source>
</evidence>
<reference evidence="2 3" key="1">
    <citation type="journal article" date="2014" name="PLoS Genet.">
        <title>Phylogenetically driven sequencing of extremely halophilic archaea reveals strategies for static and dynamic osmo-response.</title>
        <authorList>
            <person name="Becker E.A."/>
            <person name="Seitzer P.M."/>
            <person name="Tritt A."/>
            <person name="Larsen D."/>
            <person name="Krusor M."/>
            <person name="Yao A.I."/>
            <person name="Wu D."/>
            <person name="Madern D."/>
            <person name="Eisen J.A."/>
            <person name="Darling A.E."/>
            <person name="Facciotti M.T."/>
        </authorList>
    </citation>
    <scope>NUCLEOTIDE SEQUENCE [LARGE SCALE GENOMIC DNA]</scope>
    <source>
        <strain evidence="2 3">JCM 13552</strain>
    </source>
</reference>
<keyword evidence="1" id="KW-0812">Transmembrane</keyword>
<comment type="caution">
    <text evidence="2">The sequence shown here is derived from an EMBL/GenBank/DDBJ whole genome shotgun (WGS) entry which is preliminary data.</text>
</comment>